<dbReference type="Gene3D" id="1.10.287.1080">
    <property type="entry name" value="MazG-like"/>
    <property type="match status" value="1"/>
</dbReference>
<dbReference type="InterPro" id="IPR023019">
    <property type="entry name" value="His_synth_HisIE"/>
</dbReference>
<keyword evidence="8 15" id="KW-0963">Cytoplasm</keyword>
<dbReference type="CDD" id="cd11534">
    <property type="entry name" value="NTP-PPase_HisIE_like"/>
    <property type="match status" value="1"/>
</dbReference>
<dbReference type="STRING" id="520767.ATZ99_20930"/>
<evidence type="ECO:0000256" key="13">
    <source>
        <dbReference type="ARBA" id="ARBA00023102"/>
    </source>
</evidence>
<dbReference type="NCBIfam" id="NF001611">
    <property type="entry name" value="PRK00400.1-3"/>
    <property type="match status" value="1"/>
</dbReference>
<dbReference type="AlphaFoldDB" id="A0A162M6S1"/>
<evidence type="ECO:0000256" key="15">
    <source>
        <dbReference type="HAMAP-Rule" id="MF_01019"/>
    </source>
</evidence>
<evidence type="ECO:0000256" key="14">
    <source>
        <dbReference type="ARBA" id="ARBA00023268"/>
    </source>
</evidence>
<feature type="region of interest" description="Phosphoribosyl-ATP pyrophosphohydrolase" evidence="15">
    <location>
        <begin position="118"/>
        <end position="205"/>
    </location>
</feature>
<evidence type="ECO:0000313" key="17">
    <source>
        <dbReference type="EMBL" id="KYO64333.1"/>
    </source>
</evidence>
<dbReference type="Gene3D" id="3.10.20.810">
    <property type="entry name" value="Phosphoribosyl-AMP cyclohydrolase"/>
    <property type="match status" value="1"/>
</dbReference>
<dbReference type="HAMAP" id="MF_01021">
    <property type="entry name" value="HisI"/>
    <property type="match status" value="1"/>
</dbReference>
<sequence>MEDNEGLNFDKNSGLIPVVVQDYITGEVLMLAYMNKESYELTLKTGYMHFFSRKRNKIWKKGETSGNIQEVVSLYYDCDGDTILAKVKQKGPACHTGNKTCFFNEIIKKENLVGFEILKDLMVVINKRKNEKKEGSYTCYLFEKGLDKILKKVGEEASEVIIAAKNGSKSEITYEVADLIYHLSVMLSYFDMDWEDILRELKERK</sequence>
<organism evidence="17 18">
    <name type="scientific">Thermovenabulum gondwanense</name>
    <dbReference type="NCBI Taxonomy" id="520767"/>
    <lineage>
        <taxon>Bacteria</taxon>
        <taxon>Bacillati</taxon>
        <taxon>Bacillota</taxon>
        <taxon>Clostridia</taxon>
        <taxon>Thermosediminibacterales</taxon>
        <taxon>Thermosediminibacteraceae</taxon>
        <taxon>Thermovenabulum</taxon>
    </lineage>
</organism>
<dbReference type="InterPro" id="IPR002496">
    <property type="entry name" value="PRib_AMP_CycHydrolase_dom"/>
</dbReference>
<dbReference type="EC" id="3.6.1.31" evidence="15"/>
<evidence type="ECO:0000256" key="3">
    <source>
        <dbReference type="ARBA" id="ARBA00004496"/>
    </source>
</evidence>
<evidence type="ECO:0000259" key="16">
    <source>
        <dbReference type="Pfam" id="PF01502"/>
    </source>
</evidence>
<accession>A0A162M6S1</accession>
<dbReference type="PANTHER" id="PTHR42945:SF1">
    <property type="entry name" value="HISTIDINE BIOSYNTHESIS BIFUNCTIONAL PROTEIN HIS7"/>
    <property type="match status" value="1"/>
</dbReference>
<keyword evidence="14 15" id="KW-0511">Multifunctional enzyme</keyword>
<proteinExistence type="inferred from homology"/>
<comment type="similarity">
    <text evidence="6 15">In the C-terminal section; belongs to the PRA-PH family.</text>
</comment>
<dbReference type="HAMAP" id="MF_01020">
    <property type="entry name" value="HisE"/>
    <property type="match status" value="1"/>
</dbReference>
<dbReference type="GO" id="GO:0005737">
    <property type="term" value="C:cytoplasm"/>
    <property type="evidence" value="ECO:0007669"/>
    <property type="project" value="UniProtKB-SubCell"/>
</dbReference>
<comment type="catalytic activity">
    <reaction evidence="2 15">
        <text>1-(5-phospho-beta-D-ribosyl)-ATP + H2O = 1-(5-phospho-beta-D-ribosyl)-5'-AMP + diphosphate + H(+)</text>
        <dbReference type="Rhea" id="RHEA:22828"/>
        <dbReference type="ChEBI" id="CHEBI:15377"/>
        <dbReference type="ChEBI" id="CHEBI:15378"/>
        <dbReference type="ChEBI" id="CHEBI:33019"/>
        <dbReference type="ChEBI" id="CHEBI:59457"/>
        <dbReference type="ChEBI" id="CHEBI:73183"/>
        <dbReference type="EC" id="3.6.1.31"/>
    </reaction>
</comment>
<comment type="subcellular location">
    <subcellularLocation>
        <location evidence="3 15">Cytoplasm</location>
    </subcellularLocation>
</comment>
<comment type="catalytic activity">
    <reaction evidence="1 15">
        <text>1-(5-phospho-beta-D-ribosyl)-5'-AMP + H2O = 1-(5-phospho-beta-D-ribosyl)-5-[(5-phospho-beta-D-ribosylamino)methylideneamino]imidazole-4-carboxamide</text>
        <dbReference type="Rhea" id="RHEA:20049"/>
        <dbReference type="ChEBI" id="CHEBI:15377"/>
        <dbReference type="ChEBI" id="CHEBI:58435"/>
        <dbReference type="ChEBI" id="CHEBI:59457"/>
        <dbReference type="EC" id="3.5.4.19"/>
    </reaction>
</comment>
<dbReference type="NCBIfam" id="NF000768">
    <property type="entry name" value="PRK00051.1"/>
    <property type="match status" value="1"/>
</dbReference>
<dbReference type="GO" id="GO:0004636">
    <property type="term" value="F:phosphoribosyl-ATP diphosphatase activity"/>
    <property type="evidence" value="ECO:0007669"/>
    <property type="project" value="UniProtKB-UniRule"/>
</dbReference>
<evidence type="ECO:0000256" key="8">
    <source>
        <dbReference type="ARBA" id="ARBA00022490"/>
    </source>
</evidence>
<dbReference type="PATRIC" id="fig|520767.4.peg.2216"/>
<dbReference type="SUPFAM" id="SSF141734">
    <property type="entry name" value="HisI-like"/>
    <property type="match status" value="1"/>
</dbReference>
<dbReference type="UniPathway" id="UPA00031">
    <property type="reaction ID" value="UER00007"/>
</dbReference>
<keyword evidence="12 15" id="KW-0067">ATP-binding</keyword>
<dbReference type="Proteomes" id="UP000075737">
    <property type="component" value="Unassembled WGS sequence"/>
</dbReference>
<dbReference type="EC" id="3.5.4.19" evidence="15"/>
<dbReference type="GO" id="GO:0005524">
    <property type="term" value="F:ATP binding"/>
    <property type="evidence" value="ECO:0007669"/>
    <property type="project" value="UniProtKB-KW"/>
</dbReference>
<evidence type="ECO:0000313" key="18">
    <source>
        <dbReference type="Proteomes" id="UP000075737"/>
    </source>
</evidence>
<gene>
    <name evidence="15 17" type="primary">hisI</name>
    <name evidence="15" type="synonym">hisIE</name>
    <name evidence="17" type="ORF">ATZ99_20930</name>
</gene>
<evidence type="ECO:0000256" key="4">
    <source>
        <dbReference type="ARBA" id="ARBA00005169"/>
    </source>
</evidence>
<evidence type="ECO:0000256" key="11">
    <source>
        <dbReference type="ARBA" id="ARBA00022801"/>
    </source>
</evidence>
<dbReference type="SUPFAM" id="SSF101386">
    <property type="entry name" value="all-alpha NTP pyrophosphatases"/>
    <property type="match status" value="1"/>
</dbReference>
<dbReference type="PANTHER" id="PTHR42945">
    <property type="entry name" value="HISTIDINE BIOSYNTHESIS BIFUNCTIONAL PROTEIN"/>
    <property type="match status" value="1"/>
</dbReference>
<evidence type="ECO:0000256" key="5">
    <source>
        <dbReference type="ARBA" id="ARBA00005204"/>
    </source>
</evidence>
<evidence type="ECO:0000256" key="12">
    <source>
        <dbReference type="ARBA" id="ARBA00022840"/>
    </source>
</evidence>
<feature type="domain" description="Phosphoribosyl-AMP cyclohydrolase" evidence="16">
    <location>
        <begin position="30"/>
        <end position="103"/>
    </location>
</feature>
<dbReference type="GO" id="GO:0000105">
    <property type="term" value="P:L-histidine biosynthetic process"/>
    <property type="evidence" value="ECO:0007669"/>
    <property type="project" value="UniProtKB-UniRule"/>
</dbReference>
<keyword evidence="9 15" id="KW-0028">Amino-acid biosynthesis</keyword>
<evidence type="ECO:0000256" key="7">
    <source>
        <dbReference type="ARBA" id="ARBA00008299"/>
    </source>
</evidence>
<comment type="pathway">
    <text evidence="4 15">Amino-acid biosynthesis; L-histidine biosynthesis; L-histidine from 5-phospho-alpha-D-ribose 1-diphosphate: step 3/9.</text>
</comment>
<keyword evidence="10 15" id="KW-0547">Nucleotide-binding</keyword>
<feature type="region of interest" description="Phosphoribosyl-AMP cyclohydrolase" evidence="15">
    <location>
        <begin position="1"/>
        <end position="117"/>
    </location>
</feature>
<keyword evidence="18" id="KW-1185">Reference proteome</keyword>
<dbReference type="EMBL" id="LOHZ01000043">
    <property type="protein sequence ID" value="KYO64333.1"/>
    <property type="molecule type" value="Genomic_DNA"/>
</dbReference>
<comment type="similarity">
    <text evidence="7 15">In the N-terminal section; belongs to the PRA-CH family.</text>
</comment>
<comment type="caution">
    <text evidence="17">The sequence shown here is derived from an EMBL/GenBank/DDBJ whole genome shotgun (WGS) entry which is preliminary data.</text>
</comment>
<dbReference type="OrthoDB" id="9795769at2"/>
<keyword evidence="11 15" id="KW-0378">Hydrolase</keyword>
<evidence type="ECO:0000256" key="2">
    <source>
        <dbReference type="ARBA" id="ARBA00001460"/>
    </source>
</evidence>
<keyword evidence="13 15" id="KW-0368">Histidine biosynthesis</keyword>
<evidence type="ECO:0000256" key="10">
    <source>
        <dbReference type="ARBA" id="ARBA00022741"/>
    </source>
</evidence>
<protein>
    <recommendedName>
        <fullName evidence="15">Histidine biosynthesis bifunctional protein HisIE</fullName>
    </recommendedName>
    <domain>
        <recommendedName>
            <fullName evidence="15">Phosphoribosyl-AMP cyclohydrolase</fullName>
            <shortName evidence="15">PRA-CH</shortName>
            <ecNumber evidence="15">3.5.4.19</ecNumber>
        </recommendedName>
    </domain>
    <domain>
        <recommendedName>
            <fullName evidence="15">Phosphoribosyl-ATP pyrophosphatase</fullName>
            <shortName evidence="15">PRA-PH</shortName>
            <ecNumber evidence="15">3.6.1.31</ecNumber>
        </recommendedName>
    </domain>
</protein>
<dbReference type="InterPro" id="IPR038019">
    <property type="entry name" value="PRib_AMP_CycHydrolase_sf"/>
</dbReference>
<dbReference type="RefSeq" id="WP_068749189.1">
    <property type="nucleotide sequence ID" value="NZ_LOHZ01000043.1"/>
</dbReference>
<dbReference type="InterPro" id="IPR021130">
    <property type="entry name" value="PRib-ATP_PPHydrolase-like"/>
</dbReference>
<dbReference type="FunFam" id="3.10.20.810:FF:000001">
    <property type="entry name" value="Histidine biosynthesis bifunctional protein HisIE"/>
    <property type="match status" value="1"/>
</dbReference>
<reference evidence="17 18" key="1">
    <citation type="submission" date="2015-12" db="EMBL/GenBank/DDBJ databases">
        <title>Draft genome of Thermovenabulum gondwanense isolated from a red thermophilic microbial mat colonisisng an outflow channel of a bore well.</title>
        <authorList>
            <person name="Patel B.K."/>
        </authorList>
    </citation>
    <scope>NUCLEOTIDE SEQUENCE [LARGE SCALE GENOMIC DNA]</scope>
    <source>
        <strain evidence="17 18">R270</strain>
    </source>
</reference>
<dbReference type="NCBIfam" id="TIGR03188">
    <property type="entry name" value="histidine_hisI"/>
    <property type="match status" value="1"/>
</dbReference>
<comment type="pathway">
    <text evidence="5 15">Amino-acid biosynthesis; L-histidine biosynthesis; L-histidine from 5-phospho-alpha-D-ribose 1-diphosphate: step 2/9.</text>
</comment>
<dbReference type="InterPro" id="IPR026660">
    <property type="entry name" value="PRA-CH"/>
</dbReference>
<evidence type="ECO:0000256" key="1">
    <source>
        <dbReference type="ARBA" id="ARBA00000024"/>
    </source>
</evidence>
<dbReference type="GO" id="GO:0004635">
    <property type="term" value="F:phosphoribosyl-AMP cyclohydrolase activity"/>
    <property type="evidence" value="ECO:0007669"/>
    <property type="project" value="UniProtKB-UniRule"/>
</dbReference>
<dbReference type="InterPro" id="IPR008179">
    <property type="entry name" value="HisE"/>
</dbReference>
<name>A0A162M6S1_9FIRM</name>
<evidence type="ECO:0000256" key="9">
    <source>
        <dbReference type="ARBA" id="ARBA00022605"/>
    </source>
</evidence>
<dbReference type="NCBIfam" id="NF002747">
    <property type="entry name" value="PRK02759.1"/>
    <property type="match status" value="1"/>
</dbReference>
<evidence type="ECO:0000256" key="6">
    <source>
        <dbReference type="ARBA" id="ARBA00007731"/>
    </source>
</evidence>
<dbReference type="Pfam" id="PF01503">
    <property type="entry name" value="PRA-PH"/>
    <property type="match status" value="1"/>
</dbReference>
<dbReference type="HAMAP" id="MF_01019">
    <property type="entry name" value="HisIE"/>
    <property type="match status" value="1"/>
</dbReference>
<dbReference type="Pfam" id="PF01502">
    <property type="entry name" value="PRA-CH"/>
    <property type="match status" value="1"/>
</dbReference>